<reference evidence="12" key="1">
    <citation type="submission" date="2025-08" db="UniProtKB">
        <authorList>
            <consortium name="RefSeq"/>
        </authorList>
    </citation>
    <scope>IDENTIFICATION</scope>
    <source>
        <tissue evidence="12">Testes</tissue>
    </source>
</reference>
<comment type="function">
    <text evidence="8">Acts as a component of the translation initiation factor 2B (eIF2B) complex, which catalyzes the exchange of GDP for GTP on the eukaryotic initiation factor 2 (eIF2) complex gamma subunit. Its guanine nucleotide exchange factor activity is repressed when bound to eIF2 complex phosphorylated on the alpha subunit, thereby limiting the amount of methionyl-initiator methionine tRNA available to the ribosome and consequently global translation is repressed.</text>
</comment>
<sequence>MEFQAVILAAGRGSRMLDLTSSTPKALLPIGNKPLIWYPVNLLERAGFEDAILICLESACTDIKNALAYNTKLNLDIVSIPTDEDWGTADSLRYIKDKIKTDIIVLSCDLVTNVSLHHIADVHRTYDSTITMLLSNIPEESTDNITVPGVKSKRKQVQQDLVGLDKKGKHVLILASEADLEDTLTVRLKLLKKHPRIRIHNKLLDGHLYIMKKWVVDFLCEKKSISTIKGELLPYLVKKQFSKPKKVDEKLADMSVIPEPDEQPQDVFSFCKEDELTALTHDMSTWNDHTGDMADCYHNDIIRCYAYTMQSGHCLRVNTLPAYIEANRNISKQISSLLLDAEEPLIHSAAVVKNKSQIGHDCMIGEGSNLTEKVSVKKSIIGKHCKIGEKVRISSSIIMDHVTISDG</sequence>
<keyword evidence="11" id="KW-1185">Reference proteome</keyword>
<dbReference type="GeneID" id="100375678"/>
<dbReference type="Proteomes" id="UP000694865">
    <property type="component" value="Unplaced"/>
</dbReference>
<evidence type="ECO:0000256" key="4">
    <source>
        <dbReference type="ARBA" id="ARBA00022540"/>
    </source>
</evidence>
<evidence type="ECO:0000256" key="8">
    <source>
        <dbReference type="ARBA" id="ARBA00045373"/>
    </source>
</evidence>
<organism evidence="11 12">
    <name type="scientific">Saccoglossus kowalevskii</name>
    <name type="common">Acorn worm</name>
    <dbReference type="NCBI Taxonomy" id="10224"/>
    <lineage>
        <taxon>Eukaryota</taxon>
        <taxon>Metazoa</taxon>
        <taxon>Hemichordata</taxon>
        <taxon>Enteropneusta</taxon>
        <taxon>Harrimaniidae</taxon>
        <taxon>Saccoglossus</taxon>
    </lineage>
</organism>
<keyword evidence="3" id="KW-0963">Cytoplasm</keyword>
<evidence type="ECO:0000256" key="2">
    <source>
        <dbReference type="ARBA" id="ARBA00007878"/>
    </source>
</evidence>
<dbReference type="Gene3D" id="2.160.10.10">
    <property type="entry name" value="Hexapeptide repeat proteins"/>
    <property type="match status" value="1"/>
</dbReference>
<evidence type="ECO:0000259" key="10">
    <source>
        <dbReference type="Pfam" id="PF00483"/>
    </source>
</evidence>
<evidence type="ECO:0000313" key="11">
    <source>
        <dbReference type="Proteomes" id="UP000694865"/>
    </source>
</evidence>
<feature type="domain" description="Nucleotidyl transferase" evidence="10">
    <location>
        <begin position="5"/>
        <end position="135"/>
    </location>
</feature>
<accession>A0ABM0MDS0</accession>
<name>A0ABM0MDS0_SACKO</name>
<gene>
    <name evidence="12" type="primary">LOC100375678</name>
</gene>
<evidence type="ECO:0000256" key="1">
    <source>
        <dbReference type="ARBA" id="ARBA00004514"/>
    </source>
</evidence>
<dbReference type="SUPFAM" id="SSF53448">
    <property type="entry name" value="Nucleotide-diphospho-sugar transferases"/>
    <property type="match status" value="1"/>
</dbReference>
<keyword evidence="5" id="KW-0648">Protein biosynthesis</keyword>
<evidence type="ECO:0000313" key="12">
    <source>
        <dbReference type="RefSeq" id="XP_006818161.1"/>
    </source>
</evidence>
<comment type="subunit">
    <text evidence="9">Component of the translation initiation factor 2B (eIF2B) complex which is a heterodecamer of two sets of five different subunits: alpha, beta, gamma, delta and epsilon. Subunits alpha, beta and delta comprise a regulatory subcomplex and subunits epsilon and gamma comprise a catalytic subcomplex. Within the complex, the hexameric regulatory complex resides at the center, with the two heterodimeric catalytic subcomplexes bound on opposite sides.</text>
</comment>
<evidence type="ECO:0000256" key="7">
    <source>
        <dbReference type="ARBA" id="ARBA00044229"/>
    </source>
</evidence>
<evidence type="ECO:0000256" key="6">
    <source>
        <dbReference type="ARBA" id="ARBA00044196"/>
    </source>
</evidence>
<evidence type="ECO:0000256" key="9">
    <source>
        <dbReference type="ARBA" id="ARBA00046432"/>
    </source>
</evidence>
<proteinExistence type="inferred from homology"/>
<dbReference type="InterPro" id="IPR051960">
    <property type="entry name" value="eIF2B_gamma"/>
</dbReference>
<dbReference type="InterPro" id="IPR029044">
    <property type="entry name" value="Nucleotide-diphossugar_trans"/>
</dbReference>
<dbReference type="InterPro" id="IPR005835">
    <property type="entry name" value="NTP_transferase_dom"/>
</dbReference>
<dbReference type="Gene3D" id="3.90.550.10">
    <property type="entry name" value="Spore Coat Polysaccharide Biosynthesis Protein SpsA, Chain A"/>
    <property type="match status" value="1"/>
</dbReference>
<comment type="similarity">
    <text evidence="2">Belongs to the eIF-2B gamma/epsilon subunits family.</text>
</comment>
<evidence type="ECO:0000256" key="5">
    <source>
        <dbReference type="ARBA" id="ARBA00022917"/>
    </source>
</evidence>
<dbReference type="RefSeq" id="XP_006818161.1">
    <property type="nucleotide sequence ID" value="XM_006818098.1"/>
</dbReference>
<dbReference type="PANTHER" id="PTHR45989:SF1">
    <property type="entry name" value="TRANSLATION INITIATION FACTOR EIF-2B SUBUNIT GAMMA"/>
    <property type="match status" value="1"/>
</dbReference>
<dbReference type="PANTHER" id="PTHR45989">
    <property type="entry name" value="TRANSLATION INITIATION FACTOR EIF-2B SUBUNIT GAMMA"/>
    <property type="match status" value="1"/>
</dbReference>
<keyword evidence="4" id="KW-0396">Initiation factor</keyword>
<evidence type="ECO:0000256" key="3">
    <source>
        <dbReference type="ARBA" id="ARBA00022490"/>
    </source>
</evidence>
<dbReference type="Pfam" id="PF00483">
    <property type="entry name" value="NTP_transferase"/>
    <property type="match status" value="1"/>
</dbReference>
<protein>
    <recommendedName>
        <fullName evidence="6">Translation initiation factor eIF2B subunit gamma</fullName>
    </recommendedName>
    <alternativeName>
        <fullName evidence="7">eIF2B GDP-GTP exchange factor subunit gamma</fullName>
    </alternativeName>
</protein>
<dbReference type="CDD" id="cd04198">
    <property type="entry name" value="eIF-2B_gamma_N"/>
    <property type="match status" value="1"/>
</dbReference>
<comment type="subcellular location">
    <subcellularLocation>
        <location evidence="1">Cytoplasm</location>
        <location evidence="1">Cytosol</location>
    </subcellularLocation>
</comment>